<evidence type="ECO:0000259" key="6">
    <source>
        <dbReference type="Pfam" id="PF04542"/>
    </source>
</evidence>
<dbReference type="Gene3D" id="1.10.1740.10">
    <property type="match status" value="1"/>
</dbReference>
<dbReference type="InterPro" id="IPR013325">
    <property type="entry name" value="RNA_pol_sigma_r2"/>
</dbReference>
<feature type="domain" description="RNA polymerase sigma factor 70 region 4 type 2" evidence="7">
    <location>
        <begin position="100"/>
        <end position="148"/>
    </location>
</feature>
<feature type="domain" description="RNA polymerase sigma-70 region 2" evidence="6">
    <location>
        <begin position="5"/>
        <end position="69"/>
    </location>
</feature>
<dbReference type="PANTHER" id="PTHR43133:SF8">
    <property type="entry name" value="RNA POLYMERASE SIGMA FACTOR HI_1459-RELATED"/>
    <property type="match status" value="1"/>
</dbReference>
<comment type="similarity">
    <text evidence="1">Belongs to the sigma-70 factor family. ECF subfamily.</text>
</comment>
<dbReference type="InterPro" id="IPR013249">
    <property type="entry name" value="RNA_pol_sigma70_r4_t2"/>
</dbReference>
<dbReference type="InterPro" id="IPR014284">
    <property type="entry name" value="RNA_pol_sigma-70_dom"/>
</dbReference>
<dbReference type="InterPro" id="IPR039425">
    <property type="entry name" value="RNA_pol_sigma-70-like"/>
</dbReference>
<keyword evidence="5" id="KW-0804">Transcription</keyword>
<dbReference type="GO" id="GO:0006352">
    <property type="term" value="P:DNA-templated transcription initiation"/>
    <property type="evidence" value="ECO:0007669"/>
    <property type="project" value="InterPro"/>
</dbReference>
<dbReference type="SUPFAM" id="SSF88659">
    <property type="entry name" value="Sigma3 and sigma4 domains of RNA polymerase sigma factors"/>
    <property type="match status" value="1"/>
</dbReference>
<protein>
    <submittedName>
        <fullName evidence="8">RNA polymerase sigma factor RpoE</fullName>
    </submittedName>
</protein>
<keyword evidence="4" id="KW-0238">DNA-binding</keyword>
<dbReference type="Pfam" id="PF08281">
    <property type="entry name" value="Sigma70_r4_2"/>
    <property type="match status" value="1"/>
</dbReference>
<organism evidence="8 9">
    <name type="scientific">Candidatus Ozemobacter sibiricus</name>
    <dbReference type="NCBI Taxonomy" id="2268124"/>
    <lineage>
        <taxon>Bacteria</taxon>
        <taxon>Candidatus Ozemobacteria</taxon>
        <taxon>Candidatus Ozemobacterales</taxon>
        <taxon>Candidatus Ozemobacteraceae</taxon>
        <taxon>Candidatus Ozemobacter</taxon>
    </lineage>
</organism>
<keyword evidence="3" id="KW-0731">Sigma factor</keyword>
<dbReference type="Proteomes" id="UP000252355">
    <property type="component" value="Unassembled WGS sequence"/>
</dbReference>
<evidence type="ECO:0000256" key="1">
    <source>
        <dbReference type="ARBA" id="ARBA00010641"/>
    </source>
</evidence>
<dbReference type="PANTHER" id="PTHR43133">
    <property type="entry name" value="RNA POLYMERASE ECF-TYPE SIGMA FACTO"/>
    <property type="match status" value="1"/>
</dbReference>
<dbReference type="CDD" id="cd06171">
    <property type="entry name" value="Sigma70_r4"/>
    <property type="match status" value="1"/>
</dbReference>
<keyword evidence="2" id="KW-0805">Transcription regulation</keyword>
<dbReference type="InterPro" id="IPR007627">
    <property type="entry name" value="RNA_pol_sigma70_r2"/>
</dbReference>
<name>A0A367ZSM3_9BACT</name>
<dbReference type="NCBIfam" id="TIGR02937">
    <property type="entry name" value="sigma70-ECF"/>
    <property type="match status" value="1"/>
</dbReference>
<dbReference type="SUPFAM" id="SSF88946">
    <property type="entry name" value="Sigma2 domain of RNA polymerase sigma factors"/>
    <property type="match status" value="1"/>
</dbReference>
<comment type="caution">
    <text evidence="8">The sequence shown here is derived from an EMBL/GenBank/DDBJ whole genome shotgun (WGS) entry which is preliminary data.</text>
</comment>
<dbReference type="AlphaFoldDB" id="A0A367ZSM3"/>
<evidence type="ECO:0000313" key="8">
    <source>
        <dbReference type="EMBL" id="RCK80341.1"/>
    </source>
</evidence>
<evidence type="ECO:0000256" key="5">
    <source>
        <dbReference type="ARBA" id="ARBA00023163"/>
    </source>
</evidence>
<accession>A0A367ZSM3</accession>
<evidence type="ECO:0000259" key="7">
    <source>
        <dbReference type="Pfam" id="PF08281"/>
    </source>
</evidence>
<reference evidence="8 9" key="1">
    <citation type="submission" date="2018-05" db="EMBL/GenBank/DDBJ databases">
        <title>A metagenomic window into the 2 km-deep terrestrial subsurface aquifer revealed taxonomically and functionally diverse microbial community comprising novel uncultured bacterial lineages.</title>
        <authorList>
            <person name="Kadnikov V.V."/>
            <person name="Mardanov A.V."/>
            <person name="Beletsky A.V."/>
            <person name="Banks D."/>
            <person name="Pimenov N.V."/>
            <person name="Frank Y.A."/>
            <person name="Karnachuk O.V."/>
            <person name="Ravin N.V."/>
        </authorList>
    </citation>
    <scope>NUCLEOTIDE SEQUENCE [LARGE SCALE GENOMIC DNA]</scope>
    <source>
        <strain evidence="8">BY5</strain>
    </source>
</reference>
<evidence type="ECO:0000313" key="9">
    <source>
        <dbReference type="Proteomes" id="UP000252355"/>
    </source>
</evidence>
<sequence length="156" mass="17953">MFDRLVDRYQRLVRVTAWNVFRQTRDLDDICQEVFLKAYLNLSSLADPARFKGWLLKIAVRTCLDIKRQGFQTAETPVDFQEDWDSADQKASDEFSAPEVKSLLETLPAEDGLIIWLKYVQGHAYEEIAGMVGASEAAVRQRASRAMKVLRERLQP</sequence>
<dbReference type="Pfam" id="PF04542">
    <property type="entry name" value="Sigma70_r2"/>
    <property type="match status" value="1"/>
</dbReference>
<dbReference type="InterPro" id="IPR013324">
    <property type="entry name" value="RNA_pol_sigma_r3/r4-like"/>
</dbReference>
<evidence type="ECO:0000256" key="2">
    <source>
        <dbReference type="ARBA" id="ARBA00023015"/>
    </source>
</evidence>
<gene>
    <name evidence="8" type="ORF">OZSIB_3523</name>
</gene>
<dbReference type="Gene3D" id="1.10.10.10">
    <property type="entry name" value="Winged helix-like DNA-binding domain superfamily/Winged helix DNA-binding domain"/>
    <property type="match status" value="1"/>
</dbReference>
<dbReference type="GO" id="GO:0003677">
    <property type="term" value="F:DNA binding"/>
    <property type="evidence" value="ECO:0007669"/>
    <property type="project" value="UniProtKB-KW"/>
</dbReference>
<evidence type="ECO:0000256" key="3">
    <source>
        <dbReference type="ARBA" id="ARBA00023082"/>
    </source>
</evidence>
<evidence type="ECO:0000256" key="4">
    <source>
        <dbReference type="ARBA" id="ARBA00023125"/>
    </source>
</evidence>
<proteinExistence type="inferred from homology"/>
<dbReference type="InterPro" id="IPR036388">
    <property type="entry name" value="WH-like_DNA-bd_sf"/>
</dbReference>
<dbReference type="GO" id="GO:0016987">
    <property type="term" value="F:sigma factor activity"/>
    <property type="evidence" value="ECO:0007669"/>
    <property type="project" value="UniProtKB-KW"/>
</dbReference>
<dbReference type="EMBL" id="QOQW01000007">
    <property type="protein sequence ID" value="RCK80341.1"/>
    <property type="molecule type" value="Genomic_DNA"/>
</dbReference>